<evidence type="ECO:0000256" key="1">
    <source>
        <dbReference type="ARBA" id="ARBA00001946"/>
    </source>
</evidence>
<dbReference type="Gene3D" id="1.10.600.10">
    <property type="entry name" value="Farnesyl Diphosphate Synthase"/>
    <property type="match status" value="1"/>
</dbReference>
<proteinExistence type="inferred from homology"/>
<comment type="cofactor">
    <cofactor evidence="1">
        <name>Mg(2+)</name>
        <dbReference type="ChEBI" id="CHEBI:18420"/>
    </cofactor>
</comment>
<protein>
    <submittedName>
        <fullName evidence="7">Octaprenyl-diphosphate synthase</fullName>
    </submittedName>
</protein>
<reference evidence="8" key="1">
    <citation type="journal article" date="2019" name="Int. J. Syst. Evol. Microbiol.">
        <title>The Global Catalogue of Microorganisms (GCM) 10K type strain sequencing project: providing services to taxonomists for standard genome sequencing and annotation.</title>
        <authorList>
            <consortium name="The Broad Institute Genomics Platform"/>
            <consortium name="The Broad Institute Genome Sequencing Center for Infectious Disease"/>
            <person name="Wu L."/>
            <person name="Ma J."/>
        </authorList>
    </citation>
    <scope>NUCLEOTIDE SEQUENCE [LARGE SCALE GENOMIC DNA]</scope>
    <source>
        <strain evidence="8">JCM 30531</strain>
    </source>
</reference>
<dbReference type="RefSeq" id="WP_229770834.1">
    <property type="nucleotide sequence ID" value="NZ_BMPU01000004.1"/>
</dbReference>
<comment type="similarity">
    <text evidence="2 6">Belongs to the FPP/GGPP synthase family.</text>
</comment>
<sequence length="331" mass="36590">MRRQPMHDLNHIKAPVAALVDDFHSQFTSILATKSEWLKEAIEHLSASTGKQVRPILTALIAGLLRGDVPPQRSIDAAVLLELIHTATLIHDDVIDEAKTRRGRPTLGVLFDNRVAVLMGDFILSSALVGAIALSDLRIMGIVSAIGRELTEGEIRQFETAEGVILDEATYYDIIFQKTAVLFRSCAEVAAITVEASAADYDRAARIGAALGMAFQIRDDIFDYNRSDVGKPTGNDIREGKITLPLLHVLTELQKEGKAAPYLQLLEEKPIAEESIERLTILAHEGGGMDYAWQRLYHYIDEAKTLLLSFPESVYHSSLIDLADYIAERTI</sequence>
<keyword evidence="4" id="KW-0479">Metal-binding</keyword>
<dbReference type="InterPro" id="IPR033749">
    <property type="entry name" value="Polyprenyl_synt_CS"/>
</dbReference>
<gene>
    <name evidence="7" type="ORF">GCM10007088_13890</name>
</gene>
<accession>A0ABQ2H9D3</accession>
<evidence type="ECO:0000313" key="7">
    <source>
        <dbReference type="EMBL" id="GGM56251.1"/>
    </source>
</evidence>
<dbReference type="CDD" id="cd00685">
    <property type="entry name" value="Trans_IPPS_HT"/>
    <property type="match status" value="1"/>
</dbReference>
<evidence type="ECO:0000256" key="6">
    <source>
        <dbReference type="RuleBase" id="RU004466"/>
    </source>
</evidence>
<name>A0ABQ2H9D3_9PORP</name>
<dbReference type="InterPro" id="IPR008949">
    <property type="entry name" value="Isoprenoid_synthase_dom_sf"/>
</dbReference>
<dbReference type="SFLD" id="SFLDS00005">
    <property type="entry name" value="Isoprenoid_Synthase_Type_I"/>
    <property type="match status" value="1"/>
</dbReference>
<dbReference type="PANTHER" id="PTHR12001:SF69">
    <property type="entry name" value="ALL TRANS-POLYPRENYL-DIPHOSPHATE SYNTHASE PDSS1"/>
    <property type="match status" value="1"/>
</dbReference>
<organism evidence="7 8">
    <name type="scientific">Porphyromonas pasteri</name>
    <dbReference type="NCBI Taxonomy" id="1583331"/>
    <lineage>
        <taxon>Bacteria</taxon>
        <taxon>Pseudomonadati</taxon>
        <taxon>Bacteroidota</taxon>
        <taxon>Bacteroidia</taxon>
        <taxon>Bacteroidales</taxon>
        <taxon>Porphyromonadaceae</taxon>
        <taxon>Porphyromonas</taxon>
    </lineage>
</organism>
<comment type="caution">
    <text evidence="7">The sequence shown here is derived from an EMBL/GenBank/DDBJ whole genome shotgun (WGS) entry which is preliminary data.</text>
</comment>
<keyword evidence="3 6" id="KW-0808">Transferase</keyword>
<evidence type="ECO:0000256" key="5">
    <source>
        <dbReference type="ARBA" id="ARBA00022842"/>
    </source>
</evidence>
<evidence type="ECO:0000256" key="3">
    <source>
        <dbReference type="ARBA" id="ARBA00022679"/>
    </source>
</evidence>
<keyword evidence="5" id="KW-0460">Magnesium</keyword>
<keyword evidence="8" id="KW-1185">Reference proteome</keyword>
<dbReference type="Pfam" id="PF00348">
    <property type="entry name" value="polyprenyl_synt"/>
    <property type="match status" value="1"/>
</dbReference>
<evidence type="ECO:0000256" key="2">
    <source>
        <dbReference type="ARBA" id="ARBA00006706"/>
    </source>
</evidence>
<evidence type="ECO:0000313" key="8">
    <source>
        <dbReference type="Proteomes" id="UP000653477"/>
    </source>
</evidence>
<dbReference type="PROSITE" id="PS00723">
    <property type="entry name" value="POLYPRENYL_SYNTHASE_1"/>
    <property type="match status" value="1"/>
</dbReference>
<dbReference type="Proteomes" id="UP000653477">
    <property type="component" value="Unassembled WGS sequence"/>
</dbReference>
<dbReference type="InterPro" id="IPR000092">
    <property type="entry name" value="Polyprenyl_synt"/>
</dbReference>
<dbReference type="PROSITE" id="PS00444">
    <property type="entry name" value="POLYPRENYL_SYNTHASE_2"/>
    <property type="match status" value="1"/>
</dbReference>
<dbReference type="EMBL" id="BMPU01000004">
    <property type="protein sequence ID" value="GGM56251.1"/>
    <property type="molecule type" value="Genomic_DNA"/>
</dbReference>
<dbReference type="SUPFAM" id="SSF48576">
    <property type="entry name" value="Terpenoid synthases"/>
    <property type="match status" value="1"/>
</dbReference>
<evidence type="ECO:0000256" key="4">
    <source>
        <dbReference type="ARBA" id="ARBA00022723"/>
    </source>
</evidence>
<dbReference type="PANTHER" id="PTHR12001">
    <property type="entry name" value="GERANYLGERANYL PYROPHOSPHATE SYNTHASE"/>
    <property type="match status" value="1"/>
</dbReference>